<dbReference type="Gene3D" id="3.40.50.300">
    <property type="entry name" value="P-loop containing nucleotide triphosphate hydrolases"/>
    <property type="match status" value="2"/>
</dbReference>
<reference evidence="2 3" key="1">
    <citation type="submission" date="2022-11" db="EMBL/GenBank/DDBJ databases">
        <title>Minimal conservation of predation-associated metabolite biosynthetic gene clusters underscores biosynthetic potential of Myxococcota including descriptions for ten novel species: Archangium lansinium sp. nov., Myxococcus landrumus sp. nov., Nannocystis bai.</title>
        <authorList>
            <person name="Ahearne A."/>
            <person name="Stevens C."/>
            <person name="Dowd S."/>
        </authorList>
    </citation>
    <scope>NUCLEOTIDE SEQUENCE [LARGE SCALE GENOMIC DNA]</scope>
    <source>
        <strain evidence="2 3">BB15-2</strain>
    </source>
</reference>
<gene>
    <name evidence="2" type="ORF">POL25_16010</name>
</gene>
<proteinExistence type="predicted"/>
<dbReference type="InterPro" id="IPR027417">
    <property type="entry name" value="P-loop_NTPase"/>
</dbReference>
<sequence>MISDLLLNFRHLEGLQLRNLAAVNIIVGPNNVGKTTLFRGLQAFALTRSNPPGSADGASLNLDSAIPPDQAFVLRSAHFPDHIRHYRSEFHGKSALPRWVGDDGKIYEQVEDAARGLGGVDNGFLRFVDATELGPMIPINLSQAKRVASRISGLHRHWLSRSYHLWHRRKSHYVEMLGSHHERLDSEAEHLVARLDHVLTGLDGGRLRTDIDRFMNAVVPHIGEIGINRTRGANGTEISVAFHDGNAVRSLNELGGGVEQVLALALVLLAEPDEGAVFIEEPESHLHESAQRRLIQQIKDHRGKRQVFIATHSPIFVNEFPGANVYRLTRDPTTKKTTAHPCLSKPHQREILDELGVLPSSLTQTNCVLWVEGPTEVRLVTHWLGLVAPELLVNQHYTFAQTGGSNILSLAADIAPGHLEDWLQDIRRICRHNYFICDRDAGIGQDPAKDPVRNIAALVGEDHWITHGYEIEWYLPDDAVTHLWGAAAAEHVRPARTSADLPFYNHLKASKIRGTATADERKTAHAERVIKKLIPAETWFAGPTGQDLQAQLVKLVAFIRRANQLDAPAATACATCERPFP</sequence>
<dbReference type="EMBL" id="JAQNDL010000001">
    <property type="protein sequence ID" value="MDC0718414.1"/>
    <property type="molecule type" value="Genomic_DNA"/>
</dbReference>
<protein>
    <submittedName>
        <fullName evidence="2">AAA family ATPase</fullName>
    </submittedName>
</protein>
<evidence type="ECO:0000313" key="2">
    <source>
        <dbReference type="EMBL" id="MDC0718414.1"/>
    </source>
</evidence>
<dbReference type="Pfam" id="PF13304">
    <property type="entry name" value="AAA_21"/>
    <property type="match status" value="1"/>
</dbReference>
<accession>A0ABT5DXU3</accession>
<name>A0ABT5DXU3_9BACT</name>
<organism evidence="2 3">
    <name type="scientific">Nannocystis bainbridge</name>
    <dbReference type="NCBI Taxonomy" id="2995303"/>
    <lineage>
        <taxon>Bacteria</taxon>
        <taxon>Pseudomonadati</taxon>
        <taxon>Myxococcota</taxon>
        <taxon>Polyangia</taxon>
        <taxon>Nannocystales</taxon>
        <taxon>Nannocystaceae</taxon>
        <taxon>Nannocystis</taxon>
    </lineage>
</organism>
<dbReference type="PANTHER" id="PTHR43581:SF4">
    <property type="entry name" value="ATP_GTP PHOSPHATASE"/>
    <property type="match status" value="1"/>
</dbReference>
<dbReference type="PANTHER" id="PTHR43581">
    <property type="entry name" value="ATP/GTP PHOSPHATASE"/>
    <property type="match status" value="1"/>
</dbReference>
<dbReference type="RefSeq" id="WP_272086891.1">
    <property type="nucleotide sequence ID" value="NZ_JAQNDL010000001.1"/>
</dbReference>
<dbReference type="SUPFAM" id="SSF52540">
    <property type="entry name" value="P-loop containing nucleoside triphosphate hydrolases"/>
    <property type="match status" value="1"/>
</dbReference>
<evidence type="ECO:0000313" key="3">
    <source>
        <dbReference type="Proteomes" id="UP001221686"/>
    </source>
</evidence>
<feature type="domain" description="ATPase AAA-type core" evidence="1">
    <location>
        <begin position="162"/>
        <end position="317"/>
    </location>
</feature>
<dbReference type="InterPro" id="IPR051396">
    <property type="entry name" value="Bact_Antivir_Def_Nuclease"/>
</dbReference>
<evidence type="ECO:0000259" key="1">
    <source>
        <dbReference type="Pfam" id="PF13304"/>
    </source>
</evidence>
<dbReference type="Proteomes" id="UP001221686">
    <property type="component" value="Unassembled WGS sequence"/>
</dbReference>
<keyword evidence="3" id="KW-1185">Reference proteome</keyword>
<dbReference type="InterPro" id="IPR003959">
    <property type="entry name" value="ATPase_AAA_core"/>
</dbReference>
<comment type="caution">
    <text evidence="2">The sequence shown here is derived from an EMBL/GenBank/DDBJ whole genome shotgun (WGS) entry which is preliminary data.</text>
</comment>